<comment type="caution">
    <text evidence="1">The sequence shown here is derived from an EMBL/GenBank/DDBJ whole genome shotgun (WGS) entry which is preliminary data.</text>
</comment>
<evidence type="ECO:0000313" key="2">
    <source>
        <dbReference type="Proteomes" id="UP000550707"/>
    </source>
</evidence>
<reference evidence="1 2" key="1">
    <citation type="journal article" date="2020" name="Nature">
        <title>Six reference-quality genomes reveal evolution of bat adaptations.</title>
        <authorList>
            <person name="Jebb D."/>
            <person name="Huang Z."/>
            <person name="Pippel M."/>
            <person name="Hughes G.M."/>
            <person name="Lavrichenko K."/>
            <person name="Devanna P."/>
            <person name="Winkler S."/>
            <person name="Jermiin L.S."/>
            <person name="Skirmuntt E.C."/>
            <person name="Katzourakis A."/>
            <person name="Burkitt-Gray L."/>
            <person name="Ray D.A."/>
            <person name="Sullivan K.A.M."/>
            <person name="Roscito J.G."/>
            <person name="Kirilenko B.M."/>
            <person name="Davalos L.M."/>
            <person name="Corthals A.P."/>
            <person name="Power M.L."/>
            <person name="Jones G."/>
            <person name="Ransome R.D."/>
            <person name="Dechmann D.K.N."/>
            <person name="Locatelli A.G."/>
            <person name="Puechmaille S.J."/>
            <person name="Fedrigo O."/>
            <person name="Jarvis E.D."/>
            <person name="Hiller M."/>
            <person name="Vernes S.C."/>
            <person name="Myers E.W."/>
            <person name="Teeling E.C."/>
        </authorList>
    </citation>
    <scope>NUCLEOTIDE SEQUENCE [LARGE SCALE GENOMIC DNA]</scope>
    <source>
        <strain evidence="1">MMolMol1</strain>
        <tissue evidence="1">Muscle</tissue>
    </source>
</reference>
<dbReference type="InParanoid" id="A0A7J8F8W1"/>
<sequence length="120" mass="13345">MKPSGRKLEVISTQKKEKERATLAIRAELPRCCDVETPLGRACSVTSTGEFLSVFTPTVCQCGSLILIYFDAQQTPPSKLSNCLPSKPTSVLMTLVIRQCPAFPELVRFYSQLYQTTQLL</sequence>
<dbReference type="Proteomes" id="UP000550707">
    <property type="component" value="Unassembled WGS sequence"/>
</dbReference>
<protein>
    <submittedName>
        <fullName evidence="1">Uncharacterized protein</fullName>
    </submittedName>
</protein>
<proteinExistence type="predicted"/>
<keyword evidence="2" id="KW-1185">Reference proteome</keyword>
<organism evidence="1 2">
    <name type="scientific">Molossus molossus</name>
    <name type="common">Pallas' mastiff bat</name>
    <name type="synonym">Vespertilio molossus</name>
    <dbReference type="NCBI Taxonomy" id="27622"/>
    <lineage>
        <taxon>Eukaryota</taxon>
        <taxon>Metazoa</taxon>
        <taxon>Chordata</taxon>
        <taxon>Craniata</taxon>
        <taxon>Vertebrata</taxon>
        <taxon>Euteleostomi</taxon>
        <taxon>Mammalia</taxon>
        <taxon>Eutheria</taxon>
        <taxon>Laurasiatheria</taxon>
        <taxon>Chiroptera</taxon>
        <taxon>Yangochiroptera</taxon>
        <taxon>Molossidae</taxon>
        <taxon>Molossus</taxon>
    </lineage>
</organism>
<gene>
    <name evidence="1" type="ORF">HJG59_008507</name>
</gene>
<dbReference type="EMBL" id="JACASF010000012">
    <property type="protein sequence ID" value="KAF6444197.1"/>
    <property type="molecule type" value="Genomic_DNA"/>
</dbReference>
<dbReference type="AlphaFoldDB" id="A0A7J8F8W1"/>
<accession>A0A7J8F8W1</accession>
<evidence type="ECO:0000313" key="1">
    <source>
        <dbReference type="EMBL" id="KAF6444197.1"/>
    </source>
</evidence>
<name>A0A7J8F8W1_MOLMO</name>